<evidence type="ECO:0000256" key="2">
    <source>
        <dbReference type="SAM" id="SignalP"/>
    </source>
</evidence>
<evidence type="ECO:0000313" key="4">
    <source>
        <dbReference type="Proteomes" id="UP000012174"/>
    </source>
</evidence>
<proteinExistence type="predicted"/>
<feature type="transmembrane region" description="Helical" evidence="1">
    <location>
        <begin position="154"/>
        <end position="182"/>
    </location>
</feature>
<dbReference type="Proteomes" id="UP000012174">
    <property type="component" value="Unassembled WGS sequence"/>
</dbReference>
<dbReference type="STRING" id="1287681.M7TQI1"/>
<dbReference type="HOGENOM" id="CLU_1447673_0_0_1"/>
<protein>
    <submittedName>
        <fullName evidence="3">Uncharacterized protein</fullName>
    </submittedName>
</protein>
<feature type="chain" id="PRO_5004085897" evidence="2">
    <location>
        <begin position="19"/>
        <end position="187"/>
    </location>
</feature>
<evidence type="ECO:0000313" key="3">
    <source>
        <dbReference type="EMBL" id="EMR72141.1"/>
    </source>
</evidence>
<keyword evidence="4" id="KW-1185">Reference proteome</keyword>
<evidence type="ECO:0000256" key="1">
    <source>
        <dbReference type="SAM" id="Phobius"/>
    </source>
</evidence>
<organism evidence="3 4">
    <name type="scientific">Eutypa lata (strain UCR-EL1)</name>
    <name type="common">Grapevine dieback disease fungus</name>
    <name type="synonym">Eutypa armeniacae</name>
    <dbReference type="NCBI Taxonomy" id="1287681"/>
    <lineage>
        <taxon>Eukaryota</taxon>
        <taxon>Fungi</taxon>
        <taxon>Dikarya</taxon>
        <taxon>Ascomycota</taxon>
        <taxon>Pezizomycotina</taxon>
        <taxon>Sordariomycetes</taxon>
        <taxon>Xylariomycetidae</taxon>
        <taxon>Xylariales</taxon>
        <taxon>Diatrypaceae</taxon>
        <taxon>Eutypa</taxon>
    </lineage>
</organism>
<name>M7TQI1_EUTLA</name>
<accession>M7TQI1</accession>
<keyword evidence="2" id="KW-0732">Signal</keyword>
<dbReference type="KEGG" id="ela:UCREL1_806"/>
<keyword evidence="1" id="KW-1133">Transmembrane helix</keyword>
<feature type="signal peptide" evidence="2">
    <location>
        <begin position="1"/>
        <end position="18"/>
    </location>
</feature>
<sequence length="187" mass="20360">MTLALLLLLETLTLAASAARLDFPPAATPTVEDGANAVLLRPSPTPTARFATAELLHGRDYTMGQDTCGFGSAQPGITYECYLEEATCKNIGEYRGCCTSGLSSCSSTMWTTCEDYQSISVCGINLRFHTASPGNSRGDAFHALIIDFHHRVRFWSIIIGIVFVAIGVFIGSSAILYCVYYYQQRHP</sequence>
<gene>
    <name evidence="3" type="ORF">UCREL1_806</name>
</gene>
<dbReference type="AlphaFoldDB" id="M7TQI1"/>
<dbReference type="EMBL" id="KB705517">
    <property type="protein sequence ID" value="EMR72141.1"/>
    <property type="molecule type" value="Genomic_DNA"/>
</dbReference>
<keyword evidence="1" id="KW-0812">Transmembrane</keyword>
<keyword evidence="1" id="KW-0472">Membrane</keyword>
<dbReference type="OrthoDB" id="4814718at2759"/>
<reference evidence="4" key="1">
    <citation type="journal article" date="2013" name="Genome Announc.">
        <title>Draft genome sequence of the grapevine dieback fungus Eutypa lata UCR-EL1.</title>
        <authorList>
            <person name="Blanco-Ulate B."/>
            <person name="Rolshausen P.E."/>
            <person name="Cantu D."/>
        </authorList>
    </citation>
    <scope>NUCLEOTIDE SEQUENCE [LARGE SCALE GENOMIC DNA]</scope>
    <source>
        <strain evidence="4">UCR-EL1</strain>
    </source>
</reference>